<accession>A0ABU4ZQC4</accession>
<gene>
    <name evidence="6" type="ORF">RFM68_24230</name>
</gene>
<evidence type="ECO:0000256" key="1">
    <source>
        <dbReference type="ARBA" id="ARBA00009437"/>
    </source>
</evidence>
<feature type="domain" description="HTH lysR-type" evidence="5">
    <location>
        <begin position="1"/>
        <end position="61"/>
    </location>
</feature>
<dbReference type="InterPro" id="IPR000847">
    <property type="entry name" value="LysR_HTH_N"/>
</dbReference>
<evidence type="ECO:0000256" key="2">
    <source>
        <dbReference type="ARBA" id="ARBA00023015"/>
    </source>
</evidence>
<dbReference type="PRINTS" id="PR00039">
    <property type="entry name" value="HTHLYSR"/>
</dbReference>
<dbReference type="Gene3D" id="1.10.10.10">
    <property type="entry name" value="Winged helix-like DNA-binding domain superfamily/Winged helix DNA-binding domain"/>
    <property type="match status" value="1"/>
</dbReference>
<dbReference type="InterPro" id="IPR036388">
    <property type="entry name" value="WH-like_DNA-bd_sf"/>
</dbReference>
<keyword evidence="7" id="KW-1185">Reference proteome</keyword>
<dbReference type="Pfam" id="PF00126">
    <property type="entry name" value="HTH_1"/>
    <property type="match status" value="1"/>
</dbReference>
<dbReference type="SUPFAM" id="SSF53850">
    <property type="entry name" value="Periplasmic binding protein-like II"/>
    <property type="match status" value="1"/>
</dbReference>
<protein>
    <submittedName>
        <fullName evidence="6">LysR family transcriptional regulator</fullName>
    </submittedName>
</protein>
<reference evidence="6 7" key="1">
    <citation type="submission" date="2023-08" db="EMBL/GenBank/DDBJ databases">
        <title>Implementing the SeqCode for naming new Mesorhizobium species isolated from Vachellia karroo root nodules.</title>
        <authorList>
            <person name="Van Lill M."/>
        </authorList>
    </citation>
    <scope>NUCLEOTIDE SEQUENCE [LARGE SCALE GENOMIC DNA]</scope>
    <source>
        <strain evidence="6 7">MSK 1335</strain>
    </source>
</reference>
<dbReference type="SUPFAM" id="SSF46785">
    <property type="entry name" value="Winged helix' DNA-binding domain"/>
    <property type="match status" value="1"/>
</dbReference>
<evidence type="ECO:0000256" key="3">
    <source>
        <dbReference type="ARBA" id="ARBA00023125"/>
    </source>
</evidence>
<dbReference type="InterPro" id="IPR005119">
    <property type="entry name" value="LysR_subst-bd"/>
</dbReference>
<evidence type="ECO:0000256" key="4">
    <source>
        <dbReference type="ARBA" id="ARBA00023163"/>
    </source>
</evidence>
<comment type="similarity">
    <text evidence="1">Belongs to the LysR transcriptional regulatory family.</text>
</comment>
<keyword evidence="4" id="KW-0804">Transcription</keyword>
<sequence>MKAPHVTWLRAFEASARHNSFSAAAEELNLTAAAVSQQIRLLEKQLGVRLFDRLPRGVALTDIGQAYALPVRKSFADLQQATEGLFARPQRRVVRVRASISWAALVLAPRLAEFRELHPEIDLRLSTFVWADRFEMDNSDVDIRWGYGDWADGVAERLVHEHAILVCHPTDALRLGCGQSAPDFSETCVHQVVGFESEWQRLSEHFNQALPARLTTARYDSSLLAVLAMISGGGAMILLESFARSFLESGQLVAPFSYRLPMNGAHYLVQPEGGSRRLDAQAFSRWASALYSS</sequence>
<dbReference type="PANTHER" id="PTHR30537">
    <property type="entry name" value="HTH-TYPE TRANSCRIPTIONAL REGULATOR"/>
    <property type="match status" value="1"/>
</dbReference>
<comment type="caution">
    <text evidence="6">The sequence shown here is derived from an EMBL/GenBank/DDBJ whole genome shotgun (WGS) entry which is preliminary data.</text>
</comment>
<dbReference type="EMBL" id="JAVIJF010000019">
    <property type="protein sequence ID" value="MDX8527613.1"/>
    <property type="molecule type" value="Genomic_DNA"/>
</dbReference>
<name>A0ABU4ZQC4_9HYPH</name>
<dbReference type="RefSeq" id="WP_320235555.1">
    <property type="nucleotide sequence ID" value="NZ_JAVIJF010000019.1"/>
</dbReference>
<keyword evidence="3" id="KW-0238">DNA-binding</keyword>
<organism evidence="6 7">
    <name type="scientific">Mesorhizobium montanum</name>
    <dbReference type="NCBI Taxonomy" id="3072323"/>
    <lineage>
        <taxon>Bacteria</taxon>
        <taxon>Pseudomonadati</taxon>
        <taxon>Pseudomonadota</taxon>
        <taxon>Alphaproteobacteria</taxon>
        <taxon>Hyphomicrobiales</taxon>
        <taxon>Phyllobacteriaceae</taxon>
        <taxon>Mesorhizobium</taxon>
    </lineage>
</organism>
<proteinExistence type="inferred from homology"/>
<dbReference type="PROSITE" id="PS50931">
    <property type="entry name" value="HTH_LYSR"/>
    <property type="match status" value="1"/>
</dbReference>
<dbReference type="PANTHER" id="PTHR30537:SF74">
    <property type="entry name" value="HTH-TYPE TRANSCRIPTIONAL REGULATOR TRPI"/>
    <property type="match status" value="1"/>
</dbReference>
<evidence type="ECO:0000259" key="5">
    <source>
        <dbReference type="PROSITE" id="PS50931"/>
    </source>
</evidence>
<dbReference type="InterPro" id="IPR058163">
    <property type="entry name" value="LysR-type_TF_proteobact-type"/>
</dbReference>
<dbReference type="Gene3D" id="3.40.190.10">
    <property type="entry name" value="Periplasmic binding protein-like II"/>
    <property type="match status" value="2"/>
</dbReference>
<evidence type="ECO:0000313" key="7">
    <source>
        <dbReference type="Proteomes" id="UP001276840"/>
    </source>
</evidence>
<evidence type="ECO:0000313" key="6">
    <source>
        <dbReference type="EMBL" id="MDX8527613.1"/>
    </source>
</evidence>
<keyword evidence="2" id="KW-0805">Transcription regulation</keyword>
<dbReference type="Proteomes" id="UP001276840">
    <property type="component" value="Unassembled WGS sequence"/>
</dbReference>
<dbReference type="InterPro" id="IPR036390">
    <property type="entry name" value="WH_DNA-bd_sf"/>
</dbReference>
<dbReference type="Pfam" id="PF03466">
    <property type="entry name" value="LysR_substrate"/>
    <property type="match status" value="1"/>
</dbReference>